<gene>
    <name evidence="1" type="ORF">NSMM_330069</name>
</gene>
<keyword evidence="2" id="KW-1185">Reference proteome</keyword>
<reference evidence="1 2" key="1">
    <citation type="submission" date="2016-10" db="EMBL/GenBank/DDBJ databases">
        <authorList>
            <person name="de Groot N.N."/>
        </authorList>
    </citation>
    <scope>NUCLEOTIDE SEQUENCE [LARGE SCALE GENOMIC DNA]</scope>
    <source>
        <strain evidence="1">1</strain>
    </source>
</reference>
<dbReference type="RefSeq" id="WP_090285006.1">
    <property type="nucleotide sequence ID" value="NZ_FMWO01000040.1"/>
</dbReference>
<dbReference type="AlphaFoldDB" id="A0A1G5SF52"/>
<sequence length="437" mass="50988">MTIQVREYATLTCDTSRETSMDLGVVSQATFDWLLELQQSWKGRADLLSIEGKTRLKLCSYAGYLQSPHGEAIEILPKTEYAIPTGPERLRRLLHTMLRSTLGLKHREAGAAELLRSRTPLHEWVIRQFLKELADLVRRGLRFDYRNVEEQCRFIRGQLDMTRQIRQTPEKATHFHVRHAEFSPQRLENRLIKTALDIAFKLTKDSDNWRLANTLSHQLVDIEPINQPLRQLGHWHHGKMMQSYSIINPWCRLLLEQLNPNFQKGKHKGIALLFPMEQLFERYLKACLRQQLAVGAKLTPQVSRRHLLSHAPDSAEDETVQNWFVLKPDFLIEQKGVCFVLDAKWKLLDQRLSTSEHKYGIKQADLYQMFAYGQKYLDGKGQLMLIYPKHNDFERPLPVFRFNDQLSLWCVPLDLYTGKLIEGDWLGSFDCFQFSAA</sequence>
<protein>
    <submittedName>
        <fullName evidence="1">5-methylcytosine restriction system component-like protein</fullName>
    </submittedName>
</protein>
<dbReference type="OrthoDB" id="307209at2"/>
<name>A0A1G5SF52_9PROT</name>
<dbReference type="STRING" id="51642.NSMM_330069"/>
<evidence type="ECO:0000313" key="1">
    <source>
        <dbReference type="EMBL" id="SCZ85049.1"/>
    </source>
</evidence>
<dbReference type="Proteomes" id="UP000198729">
    <property type="component" value="Unassembled WGS sequence"/>
</dbReference>
<proteinExistence type="predicted"/>
<dbReference type="Pfam" id="PF10117">
    <property type="entry name" value="McrBC"/>
    <property type="match status" value="1"/>
</dbReference>
<dbReference type="PANTHER" id="PTHR38733:SF1">
    <property type="entry name" value="TYPE IV METHYL-DIRECTED RESTRICTION ENZYME ECOKMCRBC"/>
    <property type="match status" value="1"/>
</dbReference>
<dbReference type="InterPro" id="IPR019292">
    <property type="entry name" value="McrC"/>
</dbReference>
<accession>A0A1G5SF52</accession>
<dbReference type="PANTHER" id="PTHR38733">
    <property type="entry name" value="PROTEIN MCRC"/>
    <property type="match status" value="1"/>
</dbReference>
<organism evidence="1 2">
    <name type="scientific">Nitrosomonas mobilis</name>
    <dbReference type="NCBI Taxonomy" id="51642"/>
    <lineage>
        <taxon>Bacteria</taxon>
        <taxon>Pseudomonadati</taxon>
        <taxon>Pseudomonadota</taxon>
        <taxon>Betaproteobacteria</taxon>
        <taxon>Nitrosomonadales</taxon>
        <taxon>Nitrosomonadaceae</taxon>
        <taxon>Nitrosomonas</taxon>
    </lineage>
</organism>
<dbReference type="EMBL" id="FMWO01000040">
    <property type="protein sequence ID" value="SCZ85049.1"/>
    <property type="molecule type" value="Genomic_DNA"/>
</dbReference>
<evidence type="ECO:0000313" key="2">
    <source>
        <dbReference type="Proteomes" id="UP000198729"/>
    </source>
</evidence>